<feature type="region of interest" description="Disordered" evidence="4">
    <location>
        <begin position="486"/>
        <end position="508"/>
    </location>
</feature>
<dbReference type="EMBL" id="JAAQPE010000390">
    <property type="protein sequence ID" value="KAF5665618.1"/>
    <property type="molecule type" value="Genomic_DNA"/>
</dbReference>
<dbReference type="InterPro" id="IPR002110">
    <property type="entry name" value="Ankyrin_rpt"/>
</dbReference>
<feature type="compositionally biased region" description="Basic and acidic residues" evidence="4">
    <location>
        <begin position="493"/>
        <end position="503"/>
    </location>
</feature>
<dbReference type="AlphaFoldDB" id="A0A8H5T9F6"/>
<name>A0A8H5T9F6_FUSCI</name>
<feature type="compositionally biased region" description="Basic and acidic residues" evidence="4">
    <location>
        <begin position="692"/>
        <end position="701"/>
    </location>
</feature>
<evidence type="ECO:0000256" key="1">
    <source>
        <dbReference type="ARBA" id="ARBA00022737"/>
    </source>
</evidence>
<dbReference type="Gene3D" id="1.25.40.20">
    <property type="entry name" value="Ankyrin repeat-containing domain"/>
    <property type="match status" value="1"/>
</dbReference>
<dbReference type="PANTHER" id="PTHR24198">
    <property type="entry name" value="ANKYRIN REPEAT AND PROTEIN KINASE DOMAIN-CONTAINING PROTEIN"/>
    <property type="match status" value="1"/>
</dbReference>
<organism evidence="5 6">
    <name type="scientific">Fusarium circinatum</name>
    <name type="common">Pitch canker fungus</name>
    <name type="synonym">Gibberella circinata</name>
    <dbReference type="NCBI Taxonomy" id="48490"/>
    <lineage>
        <taxon>Eukaryota</taxon>
        <taxon>Fungi</taxon>
        <taxon>Dikarya</taxon>
        <taxon>Ascomycota</taxon>
        <taxon>Pezizomycotina</taxon>
        <taxon>Sordariomycetes</taxon>
        <taxon>Hypocreomycetidae</taxon>
        <taxon>Hypocreales</taxon>
        <taxon>Nectriaceae</taxon>
        <taxon>Fusarium</taxon>
        <taxon>Fusarium fujikuroi species complex</taxon>
    </lineage>
</organism>
<evidence type="ECO:0000256" key="2">
    <source>
        <dbReference type="ARBA" id="ARBA00023043"/>
    </source>
</evidence>
<keyword evidence="5" id="KW-0808">Transferase</keyword>
<reference evidence="5 6" key="2">
    <citation type="submission" date="2020-05" db="EMBL/GenBank/DDBJ databases">
        <title>Identification and distribution of gene clusters putatively required for synthesis of sphingolipid metabolism inhibitors in phylogenetically diverse species of the filamentous fungus Fusarium.</title>
        <authorList>
            <person name="Kim H.-S."/>
            <person name="Busman M."/>
            <person name="Brown D.W."/>
            <person name="Divon H."/>
            <person name="Uhlig S."/>
            <person name="Proctor R.H."/>
        </authorList>
    </citation>
    <scope>NUCLEOTIDE SEQUENCE [LARGE SCALE GENOMIC DNA]</scope>
    <source>
        <strain evidence="5 6">NRRL 25331</strain>
    </source>
</reference>
<dbReference type="GO" id="GO:0016301">
    <property type="term" value="F:kinase activity"/>
    <property type="evidence" value="ECO:0007669"/>
    <property type="project" value="UniProtKB-KW"/>
</dbReference>
<keyword evidence="2 3" id="KW-0040">ANK repeat</keyword>
<feature type="region of interest" description="Disordered" evidence="4">
    <location>
        <begin position="692"/>
        <end position="723"/>
    </location>
</feature>
<evidence type="ECO:0000313" key="5">
    <source>
        <dbReference type="EMBL" id="KAF5665618.1"/>
    </source>
</evidence>
<keyword evidence="6" id="KW-1185">Reference proteome</keyword>
<dbReference type="SUPFAM" id="SSF48403">
    <property type="entry name" value="Ankyrin repeat"/>
    <property type="match status" value="1"/>
</dbReference>
<dbReference type="PANTHER" id="PTHR24198:SF165">
    <property type="entry name" value="ANKYRIN REPEAT-CONTAINING PROTEIN-RELATED"/>
    <property type="match status" value="1"/>
</dbReference>
<dbReference type="PROSITE" id="PS50088">
    <property type="entry name" value="ANK_REPEAT"/>
    <property type="match status" value="1"/>
</dbReference>
<dbReference type="PROSITE" id="PS50297">
    <property type="entry name" value="ANK_REP_REGION"/>
    <property type="match status" value="1"/>
</dbReference>
<feature type="region of interest" description="Disordered" evidence="4">
    <location>
        <begin position="396"/>
        <end position="417"/>
    </location>
</feature>
<accession>A0A8H5T9F6</accession>
<comment type="caution">
    <text evidence="5">The sequence shown here is derived from an EMBL/GenBank/DDBJ whole genome shotgun (WGS) entry which is preliminary data.</text>
</comment>
<evidence type="ECO:0000313" key="6">
    <source>
        <dbReference type="Proteomes" id="UP000572754"/>
    </source>
</evidence>
<evidence type="ECO:0000256" key="4">
    <source>
        <dbReference type="SAM" id="MobiDB-lite"/>
    </source>
</evidence>
<protein>
    <submittedName>
        <fullName evidence="5">Ankyrin repeat kinase domain-containing protein</fullName>
    </submittedName>
</protein>
<dbReference type="Proteomes" id="UP000572754">
    <property type="component" value="Unassembled WGS sequence"/>
</dbReference>
<reference evidence="6" key="1">
    <citation type="journal article" date="2020" name="BMC Genomics">
        <title>Correction to: Identification and distribution of gene clusters required for synthesis of sphingolipid metabolism inhibitors in diverse species of the filamentous fungus Fusarium.</title>
        <authorList>
            <person name="Kim H.S."/>
            <person name="Lohmar J.M."/>
            <person name="Busman M."/>
            <person name="Brown D.W."/>
            <person name="Naumann T.A."/>
            <person name="Divon H.H."/>
            <person name="Lysoe E."/>
            <person name="Uhlig S."/>
            <person name="Proctor R.H."/>
        </authorList>
    </citation>
    <scope>NUCLEOTIDE SEQUENCE [LARGE SCALE GENOMIC DNA]</scope>
    <source>
        <strain evidence="6">NRRL 25331</strain>
    </source>
</reference>
<dbReference type="SMART" id="SM00248">
    <property type="entry name" value="ANK"/>
    <property type="match status" value="3"/>
</dbReference>
<gene>
    <name evidence="5" type="ORF">FCIRC_10486</name>
</gene>
<proteinExistence type="predicted"/>
<dbReference type="InterPro" id="IPR036770">
    <property type="entry name" value="Ankyrin_rpt-contain_sf"/>
</dbReference>
<feature type="repeat" description="ANK" evidence="3">
    <location>
        <begin position="334"/>
        <end position="366"/>
    </location>
</feature>
<sequence length="753" mass="86423">MIPPFITLFLSFLVFLLKGLVHLENFWYKVVWSKWRPASTTVLDKLTLSKENEIWHAVIFGRDGDVKGLFEDLTHKPQARGTSSTGATATSSKVEAGAWFHRPKTKLQEAVETDVEEHMFSGRRETYENAVQDRLKAIADGLANSNRTLTRREKAQAQQSSDGPFSLLWMTFHQKRESDWDYLLTERNQKLHTRNGWLQRTVLHQAVSNQDLALVQNIFEKSSYTSPHTYIDVGDFASRTALHTLVFESVFNSLSTDAENLRKTTDMFDLLCRYGANINALDAGFRTPLHLLLSLTLLRKDWHPEYACCLPQDTLSLLKRFLEARAEVNTKDIEGKSPLHIACELGNRDAIKQLVLKGADPESLNHDWKTPRRVFLDCHGPADDFWKNMAILSREKPKTAPDLPGPSKESSQRHNRIPKAAMAVCKKSAVYCRYQWNDLAAESRDPLHWTATDKYVSDVFDPTHLLKDTTFLAECDKECQSAWNDPLEPFQADSHEDEHEHKPPAGKASGIISSVTLANYTWRWVNFPANNITWIRTDISTWKFFEDKMKVHDMRYNGSPIRVPHAYMMTQGAPNPSKKDHIENNQNKSVVSLVIPFIDIEVKSSYRSIATQIEEAYSPFTGFHGVQMPQTLDQTSINAESRSKLRNKENQVIYRWSQNKNSEQDKQLPLSLTVRNPHSKLAYLLRTMREKIESHEKKESKSSSSGRVGRGGRGERAGISPEIQRIRNDRRPKWLMVRQLWLWKLNDGKLLLL</sequence>
<evidence type="ECO:0000256" key="3">
    <source>
        <dbReference type="PROSITE-ProRule" id="PRU00023"/>
    </source>
</evidence>
<keyword evidence="1" id="KW-0677">Repeat</keyword>
<dbReference type="Pfam" id="PF00023">
    <property type="entry name" value="Ank"/>
    <property type="match status" value="1"/>
</dbReference>
<keyword evidence="5" id="KW-0418">Kinase</keyword>